<dbReference type="GO" id="GO:0006508">
    <property type="term" value="P:proteolysis"/>
    <property type="evidence" value="ECO:0007669"/>
    <property type="project" value="UniProtKB-KW"/>
</dbReference>
<evidence type="ECO:0000256" key="7">
    <source>
        <dbReference type="ARBA" id="ARBA00022801"/>
    </source>
</evidence>
<dbReference type="Pfam" id="PF00561">
    <property type="entry name" value="Abhydrolase_1"/>
    <property type="match status" value="1"/>
</dbReference>
<dbReference type="GO" id="GO:0004177">
    <property type="term" value="F:aminopeptidase activity"/>
    <property type="evidence" value="ECO:0007669"/>
    <property type="project" value="UniProtKB-UniRule"/>
</dbReference>
<dbReference type="Gene3D" id="3.40.50.1820">
    <property type="entry name" value="alpha/beta hydrolase"/>
    <property type="match status" value="1"/>
</dbReference>
<dbReference type="OrthoDB" id="10249433at2759"/>
<feature type="active site" description="Nucleophile" evidence="9">
    <location>
        <position position="113"/>
    </location>
</feature>
<keyword evidence="7 8" id="KW-0378">Hydrolase</keyword>
<dbReference type="NCBIfam" id="TIGR01249">
    <property type="entry name" value="pro_imino_pep_1"/>
    <property type="match status" value="1"/>
</dbReference>
<dbReference type="STRING" id="6573.A0A210Q7N8"/>
<evidence type="ECO:0000256" key="2">
    <source>
        <dbReference type="ARBA" id="ARBA00004496"/>
    </source>
</evidence>
<dbReference type="EMBL" id="NEDP02004687">
    <property type="protein sequence ID" value="OWF44740.1"/>
    <property type="molecule type" value="Genomic_DNA"/>
</dbReference>
<dbReference type="AlphaFoldDB" id="A0A210Q7N8"/>
<name>A0A210Q7N8_MIZYE</name>
<dbReference type="InterPro" id="IPR000073">
    <property type="entry name" value="AB_hydrolase_1"/>
</dbReference>
<dbReference type="SUPFAM" id="SSF53474">
    <property type="entry name" value="alpha/beta-Hydrolases"/>
    <property type="match status" value="1"/>
</dbReference>
<organism evidence="12 13">
    <name type="scientific">Mizuhopecten yessoensis</name>
    <name type="common">Japanese scallop</name>
    <name type="synonym">Patinopecten yessoensis</name>
    <dbReference type="NCBI Taxonomy" id="6573"/>
    <lineage>
        <taxon>Eukaryota</taxon>
        <taxon>Metazoa</taxon>
        <taxon>Spiralia</taxon>
        <taxon>Lophotrochozoa</taxon>
        <taxon>Mollusca</taxon>
        <taxon>Bivalvia</taxon>
        <taxon>Autobranchia</taxon>
        <taxon>Pteriomorphia</taxon>
        <taxon>Pectinida</taxon>
        <taxon>Pectinoidea</taxon>
        <taxon>Pectinidae</taxon>
        <taxon>Mizuhopecten</taxon>
    </lineage>
</organism>
<comment type="similarity">
    <text evidence="3 8 10">Belongs to the peptidase S33 family.</text>
</comment>
<evidence type="ECO:0000256" key="9">
    <source>
        <dbReference type="PIRSR" id="PIRSR006431-1"/>
    </source>
</evidence>
<feature type="active site" description="Proton donor" evidence="9">
    <location>
        <position position="297"/>
    </location>
</feature>
<dbReference type="PIRSF" id="PIRSF006431">
    <property type="entry name" value="Pept_S33"/>
    <property type="match status" value="1"/>
</dbReference>
<keyword evidence="13" id="KW-1185">Reference proteome</keyword>
<gene>
    <name evidence="12" type="ORF">KP79_PYT18996</name>
</gene>
<dbReference type="GO" id="GO:0005737">
    <property type="term" value="C:cytoplasm"/>
    <property type="evidence" value="ECO:0007669"/>
    <property type="project" value="UniProtKB-SubCell"/>
</dbReference>
<reference evidence="12 13" key="1">
    <citation type="journal article" date="2017" name="Nat. Ecol. Evol.">
        <title>Scallop genome provides insights into evolution of bilaterian karyotype and development.</title>
        <authorList>
            <person name="Wang S."/>
            <person name="Zhang J."/>
            <person name="Jiao W."/>
            <person name="Li J."/>
            <person name="Xun X."/>
            <person name="Sun Y."/>
            <person name="Guo X."/>
            <person name="Huan P."/>
            <person name="Dong B."/>
            <person name="Zhang L."/>
            <person name="Hu X."/>
            <person name="Sun X."/>
            <person name="Wang J."/>
            <person name="Zhao C."/>
            <person name="Wang Y."/>
            <person name="Wang D."/>
            <person name="Huang X."/>
            <person name="Wang R."/>
            <person name="Lv J."/>
            <person name="Li Y."/>
            <person name="Zhang Z."/>
            <person name="Liu B."/>
            <person name="Lu W."/>
            <person name="Hui Y."/>
            <person name="Liang J."/>
            <person name="Zhou Z."/>
            <person name="Hou R."/>
            <person name="Li X."/>
            <person name="Liu Y."/>
            <person name="Li H."/>
            <person name="Ning X."/>
            <person name="Lin Y."/>
            <person name="Zhao L."/>
            <person name="Xing Q."/>
            <person name="Dou J."/>
            <person name="Li Y."/>
            <person name="Mao J."/>
            <person name="Guo H."/>
            <person name="Dou H."/>
            <person name="Li T."/>
            <person name="Mu C."/>
            <person name="Jiang W."/>
            <person name="Fu Q."/>
            <person name="Fu X."/>
            <person name="Miao Y."/>
            <person name="Liu J."/>
            <person name="Yu Q."/>
            <person name="Li R."/>
            <person name="Liao H."/>
            <person name="Li X."/>
            <person name="Kong Y."/>
            <person name="Jiang Z."/>
            <person name="Chourrout D."/>
            <person name="Li R."/>
            <person name="Bao Z."/>
        </authorList>
    </citation>
    <scope>NUCLEOTIDE SEQUENCE [LARGE SCALE GENOMIC DNA]</scope>
    <source>
        <strain evidence="12 13">PY_sf001</strain>
    </source>
</reference>
<dbReference type="PANTHER" id="PTHR43722">
    <property type="entry name" value="PROLINE IMINOPEPTIDASE"/>
    <property type="match status" value="1"/>
</dbReference>
<evidence type="ECO:0000256" key="5">
    <source>
        <dbReference type="ARBA" id="ARBA00022490"/>
    </source>
</evidence>
<keyword evidence="5 8" id="KW-0963">Cytoplasm</keyword>
<evidence type="ECO:0000256" key="4">
    <source>
        <dbReference type="ARBA" id="ARBA00022438"/>
    </source>
</evidence>
<feature type="active site" evidence="9">
    <location>
        <position position="269"/>
    </location>
</feature>
<dbReference type="EC" id="3.4.11.5" evidence="8 10"/>
<proteinExistence type="inferred from homology"/>
<accession>A0A210Q7N8</accession>
<dbReference type="Proteomes" id="UP000242188">
    <property type="component" value="Unassembled WGS sequence"/>
</dbReference>
<evidence type="ECO:0000256" key="10">
    <source>
        <dbReference type="RuleBase" id="RU003421"/>
    </source>
</evidence>
<dbReference type="InterPro" id="IPR029058">
    <property type="entry name" value="AB_hydrolase_fold"/>
</dbReference>
<feature type="domain" description="AB hydrolase-1" evidence="11">
    <location>
        <begin position="38"/>
        <end position="298"/>
    </location>
</feature>
<comment type="caution">
    <text evidence="12">The sequence shown here is derived from an EMBL/GenBank/DDBJ whole genome shotgun (WGS) entry which is preliminary data.</text>
</comment>
<keyword evidence="4 8" id="KW-0031">Aminopeptidase</keyword>
<evidence type="ECO:0000256" key="1">
    <source>
        <dbReference type="ARBA" id="ARBA00001585"/>
    </source>
</evidence>
<evidence type="ECO:0000259" key="11">
    <source>
        <dbReference type="Pfam" id="PF00561"/>
    </source>
</evidence>
<dbReference type="InterPro" id="IPR002410">
    <property type="entry name" value="Peptidase_S33"/>
</dbReference>
<dbReference type="PANTHER" id="PTHR43722:SF1">
    <property type="entry name" value="PROLINE IMINOPEPTIDASE"/>
    <property type="match status" value="1"/>
</dbReference>
<comment type="catalytic activity">
    <reaction evidence="1 8 10">
        <text>Release of N-terminal proline from a peptide.</text>
        <dbReference type="EC" id="3.4.11.5"/>
    </reaction>
</comment>
<keyword evidence="6 8" id="KW-0645">Protease</keyword>
<evidence type="ECO:0000256" key="6">
    <source>
        <dbReference type="ARBA" id="ARBA00022670"/>
    </source>
</evidence>
<comment type="subcellular location">
    <subcellularLocation>
        <location evidence="2 8">Cytoplasm</location>
    </subcellularLocation>
</comment>
<evidence type="ECO:0000256" key="8">
    <source>
        <dbReference type="PIRNR" id="PIRNR006431"/>
    </source>
</evidence>
<evidence type="ECO:0000313" key="13">
    <source>
        <dbReference type="Proteomes" id="UP000242188"/>
    </source>
</evidence>
<dbReference type="InterPro" id="IPR005944">
    <property type="entry name" value="Pro_iminopeptidase"/>
</dbReference>
<dbReference type="PRINTS" id="PR00111">
    <property type="entry name" value="ABHYDROLASE"/>
</dbReference>
<sequence>MSARRDLFPEIEPFETGKLKVSEIHDIYYEQSGNKDGNPIIFLHGGPGAGSRGRDRRYFDPEAYRIILFDQRGAGKSTPPSELRENTTWDLVEDIERLRKHLGIDKWVVFGGSWGATLSLAYAESHPGRVKALILRGIFGLTRRETLWSNQDGASHLFPDVWEAYLAPIPEGERGDLMSAYYRYLTGDDKEKCIRAARAWNKWKLATCNLLVDEELVKSTEKEEWPERGARIETHYFVYGGWLKTDDQLLKDVEKIRHIPGTIIHGRYDVVCPMETAWSVHRSWPGSEFHVVPDAGHTTKEPGILHQLILATEKYKNL</sequence>
<dbReference type="PRINTS" id="PR00793">
    <property type="entry name" value="PROAMNOPTASE"/>
</dbReference>
<protein>
    <recommendedName>
        <fullName evidence="8 10">Proline iminopeptidase</fullName>
        <shortName evidence="8">PIP</shortName>
        <ecNumber evidence="8 10">3.4.11.5</ecNumber>
    </recommendedName>
    <alternativeName>
        <fullName evidence="8">Prolyl aminopeptidase</fullName>
    </alternativeName>
</protein>
<evidence type="ECO:0000256" key="3">
    <source>
        <dbReference type="ARBA" id="ARBA00010088"/>
    </source>
</evidence>
<evidence type="ECO:0000313" key="12">
    <source>
        <dbReference type="EMBL" id="OWF44740.1"/>
    </source>
</evidence>